<dbReference type="OrthoDB" id="2342176at2759"/>
<protein>
    <recommendedName>
        <fullName evidence="4">Lytic polysaccharide monooxygenase</fullName>
    </recommendedName>
</protein>
<dbReference type="EMBL" id="JAAAJB010000058">
    <property type="protein sequence ID" value="KAG0268169.1"/>
    <property type="molecule type" value="Genomic_DNA"/>
</dbReference>
<evidence type="ECO:0000313" key="2">
    <source>
        <dbReference type="EMBL" id="KAG0268169.1"/>
    </source>
</evidence>
<accession>A0A9P6QIT2</accession>
<evidence type="ECO:0000256" key="1">
    <source>
        <dbReference type="SAM" id="MobiDB-lite"/>
    </source>
</evidence>
<name>A0A9P6QIT2_9FUNG</name>
<dbReference type="PANTHER" id="PTHR36182:SF1">
    <property type="entry name" value="PROTEIN, PUTATIVE (AFU_ORTHOLOGUE AFUA_6G10930)-RELATED"/>
    <property type="match status" value="1"/>
</dbReference>
<comment type="caution">
    <text evidence="2">The sequence shown here is derived from an EMBL/GenBank/DDBJ whole genome shotgun (WGS) entry which is preliminary data.</text>
</comment>
<gene>
    <name evidence="2" type="ORF">DFQ27_007400</name>
</gene>
<dbReference type="Gene3D" id="2.70.50.70">
    <property type="match status" value="1"/>
</dbReference>
<evidence type="ECO:0000313" key="3">
    <source>
        <dbReference type="Proteomes" id="UP000807716"/>
    </source>
</evidence>
<organism evidence="2 3">
    <name type="scientific">Actinomortierella ambigua</name>
    <dbReference type="NCBI Taxonomy" id="1343610"/>
    <lineage>
        <taxon>Eukaryota</taxon>
        <taxon>Fungi</taxon>
        <taxon>Fungi incertae sedis</taxon>
        <taxon>Mucoromycota</taxon>
        <taxon>Mortierellomycotina</taxon>
        <taxon>Mortierellomycetes</taxon>
        <taxon>Mortierellales</taxon>
        <taxon>Mortierellaceae</taxon>
        <taxon>Actinomortierella</taxon>
    </lineage>
</organism>
<feature type="compositionally biased region" description="Polar residues" evidence="1">
    <location>
        <begin position="196"/>
        <end position="207"/>
    </location>
</feature>
<proteinExistence type="predicted"/>
<reference evidence="2" key="1">
    <citation type="journal article" date="2020" name="Fungal Divers.">
        <title>Resolving the Mortierellaceae phylogeny through synthesis of multi-gene phylogenetics and phylogenomics.</title>
        <authorList>
            <person name="Vandepol N."/>
            <person name="Liber J."/>
            <person name="Desiro A."/>
            <person name="Na H."/>
            <person name="Kennedy M."/>
            <person name="Barry K."/>
            <person name="Grigoriev I.V."/>
            <person name="Miller A.N."/>
            <person name="O'Donnell K."/>
            <person name="Stajich J.E."/>
            <person name="Bonito G."/>
        </authorList>
    </citation>
    <scope>NUCLEOTIDE SEQUENCE</scope>
    <source>
        <strain evidence="2">BC1065</strain>
    </source>
</reference>
<dbReference type="Proteomes" id="UP000807716">
    <property type="component" value="Unassembled WGS sequence"/>
</dbReference>
<feature type="region of interest" description="Disordered" evidence="1">
    <location>
        <begin position="184"/>
        <end position="207"/>
    </location>
</feature>
<evidence type="ECO:0008006" key="4">
    <source>
        <dbReference type="Google" id="ProtNLM"/>
    </source>
</evidence>
<keyword evidence="3" id="KW-1185">Reference proteome</keyword>
<sequence>MSMLYPTARGGPNTKEFDGEVHAFIAYDKKRTLNCNGYGPGPVTKLKAGDVVKVRFWNPSLPRAYWNKLPPKNKFPQARHGGGTCQFSLSYDGGKTYHLIGEYSKSCPDMYYEWPVKIPENVPSCKNNCLFVWSWTAVTVPQFYQNCADVEIEGLDKGGSLPKESISIVDAPGYKKDVVVPGDGFGEHTGKGPISSEVSQNLRGKWE</sequence>
<dbReference type="PANTHER" id="PTHR36182">
    <property type="entry name" value="PROTEIN, PUTATIVE (AFU_ORTHOLOGUE AFUA_6G10930)-RELATED"/>
    <property type="match status" value="1"/>
</dbReference>
<dbReference type="AlphaFoldDB" id="A0A9P6QIT2"/>